<dbReference type="GO" id="GO:0016491">
    <property type="term" value="F:oxidoreductase activity"/>
    <property type="evidence" value="ECO:0007669"/>
    <property type="project" value="UniProtKB-KW"/>
</dbReference>
<dbReference type="EMBL" id="FNON01000002">
    <property type="protein sequence ID" value="SDX24312.1"/>
    <property type="molecule type" value="Genomic_DNA"/>
</dbReference>
<evidence type="ECO:0000313" key="3">
    <source>
        <dbReference type="EMBL" id="SDX24312.1"/>
    </source>
</evidence>
<dbReference type="OrthoDB" id="4535149at2"/>
<dbReference type="NCBIfam" id="TIGR04504">
    <property type="entry name" value="SDR_subfam_2"/>
    <property type="match status" value="1"/>
</dbReference>
<keyword evidence="2" id="KW-0560">Oxidoreductase</keyword>
<proteinExistence type="inferred from homology"/>
<gene>
    <name evidence="3" type="ORF">SAMN05421504_102780</name>
</gene>
<dbReference type="Gene3D" id="3.40.50.720">
    <property type="entry name" value="NAD(P)-binding Rossmann-like Domain"/>
    <property type="match status" value="1"/>
</dbReference>
<dbReference type="CDD" id="cd05233">
    <property type="entry name" value="SDR_c"/>
    <property type="match status" value="1"/>
</dbReference>
<accession>A0A1H3A3J2</accession>
<dbReference type="InterPro" id="IPR036291">
    <property type="entry name" value="NAD(P)-bd_dom_sf"/>
</dbReference>
<dbReference type="Proteomes" id="UP000199515">
    <property type="component" value="Unassembled WGS sequence"/>
</dbReference>
<dbReference type="PANTHER" id="PTHR24321">
    <property type="entry name" value="DEHYDROGENASES, SHORT CHAIN"/>
    <property type="match status" value="1"/>
</dbReference>
<dbReference type="InterPro" id="IPR030981">
    <property type="entry name" value="SDR_subfam_2"/>
</dbReference>
<dbReference type="InterPro" id="IPR002347">
    <property type="entry name" value="SDR_fam"/>
</dbReference>
<dbReference type="NCBIfam" id="NF040491">
    <property type="entry name" value="SDR_subfam_4"/>
    <property type="match status" value="1"/>
</dbReference>
<dbReference type="AlphaFoldDB" id="A0A1H3A3J2"/>
<keyword evidence="4" id="KW-1185">Reference proteome</keyword>
<dbReference type="SUPFAM" id="SSF51735">
    <property type="entry name" value="NAD(P)-binding Rossmann-fold domains"/>
    <property type="match status" value="1"/>
</dbReference>
<dbReference type="FunFam" id="3.40.50.720:FF:000084">
    <property type="entry name" value="Short-chain dehydrogenase reductase"/>
    <property type="match status" value="1"/>
</dbReference>
<dbReference type="Pfam" id="PF13561">
    <property type="entry name" value="adh_short_C2"/>
    <property type="match status" value="1"/>
</dbReference>
<sequence length="258" mass="26653">MTVAIVTGAARGIGHATVEKLAKDGWDVVAVDLCADDPHVGYPLATRAELFALADAWPNVRGVIADVRDADALTGAVHVALDEFGRIDAAIAAAAIIAGGQPLWETEDKDWDALFDIGVRGVANLARAVIPAMLTSEEPRHGRFVALASAAGHRGLWRLAAYNAAKHAVVGLVRGLATDLRGTGITAVAVSPGSTDTPMLAASADLYGLEGIGEFAQHQLIDRILHPAEIAEVIAFLCSPSASSITGTVVHTDGGFTA</sequence>
<dbReference type="PROSITE" id="PS00061">
    <property type="entry name" value="ADH_SHORT"/>
    <property type="match status" value="1"/>
</dbReference>
<comment type="similarity">
    <text evidence="1">Belongs to the short-chain dehydrogenases/reductases (SDR) family.</text>
</comment>
<protein>
    <submittedName>
        <fullName evidence="3">SDR family mycofactocin-dependent oxidoreductase</fullName>
    </submittedName>
</protein>
<dbReference type="RefSeq" id="WP_091288618.1">
    <property type="nucleotide sequence ID" value="NZ_FNON01000002.1"/>
</dbReference>
<organism evidence="3 4">
    <name type="scientific">Amycolatopsis xylanica</name>
    <dbReference type="NCBI Taxonomy" id="589385"/>
    <lineage>
        <taxon>Bacteria</taxon>
        <taxon>Bacillati</taxon>
        <taxon>Actinomycetota</taxon>
        <taxon>Actinomycetes</taxon>
        <taxon>Pseudonocardiales</taxon>
        <taxon>Pseudonocardiaceae</taxon>
        <taxon>Amycolatopsis</taxon>
    </lineage>
</organism>
<dbReference type="STRING" id="589385.SAMN05421504_102780"/>
<dbReference type="PRINTS" id="PR00081">
    <property type="entry name" value="GDHRDH"/>
</dbReference>
<evidence type="ECO:0000256" key="1">
    <source>
        <dbReference type="ARBA" id="ARBA00006484"/>
    </source>
</evidence>
<name>A0A1H3A3J2_9PSEU</name>
<dbReference type="PANTHER" id="PTHR24321:SF8">
    <property type="entry name" value="ESTRADIOL 17-BETA-DEHYDROGENASE 8-RELATED"/>
    <property type="match status" value="1"/>
</dbReference>
<evidence type="ECO:0000313" key="4">
    <source>
        <dbReference type="Proteomes" id="UP000199515"/>
    </source>
</evidence>
<reference evidence="3 4" key="1">
    <citation type="submission" date="2016-10" db="EMBL/GenBank/DDBJ databases">
        <authorList>
            <person name="de Groot N.N."/>
        </authorList>
    </citation>
    <scope>NUCLEOTIDE SEQUENCE [LARGE SCALE GENOMIC DNA]</scope>
    <source>
        <strain evidence="3 4">CPCC 202699</strain>
    </source>
</reference>
<evidence type="ECO:0000256" key="2">
    <source>
        <dbReference type="ARBA" id="ARBA00023002"/>
    </source>
</evidence>
<dbReference type="InterPro" id="IPR020904">
    <property type="entry name" value="Sc_DH/Rdtase_CS"/>
</dbReference>